<evidence type="ECO:0000313" key="12">
    <source>
        <dbReference type="Proteomes" id="UP000266721"/>
    </source>
</evidence>
<keyword evidence="6" id="KW-0238">DNA-binding</keyword>
<keyword evidence="12" id="KW-1185">Reference proteome</keyword>
<dbReference type="PROSITE" id="PS00028">
    <property type="entry name" value="ZINC_FINGER_C2H2_1"/>
    <property type="match status" value="4"/>
</dbReference>
<evidence type="ECO:0000259" key="10">
    <source>
        <dbReference type="PROSITE" id="PS50157"/>
    </source>
</evidence>
<dbReference type="PROSITE" id="PS50157">
    <property type="entry name" value="ZINC_FINGER_C2H2_2"/>
    <property type="match status" value="5"/>
</dbReference>
<feature type="domain" description="C2H2-type" evidence="10">
    <location>
        <begin position="387"/>
        <end position="415"/>
    </location>
</feature>
<evidence type="ECO:0000256" key="2">
    <source>
        <dbReference type="ARBA" id="ARBA00022723"/>
    </source>
</evidence>
<dbReference type="GO" id="GO:0000981">
    <property type="term" value="F:DNA-binding transcription factor activity, RNA polymerase II-specific"/>
    <property type="evidence" value="ECO:0007669"/>
    <property type="project" value="TreeGrafter"/>
</dbReference>
<dbReference type="InterPro" id="IPR050527">
    <property type="entry name" value="Snail/Krueppel_Znf"/>
</dbReference>
<dbReference type="SMR" id="A0A3R5UCM7"/>
<dbReference type="PANTHER" id="PTHR24388">
    <property type="entry name" value="ZINC FINGER PROTEIN"/>
    <property type="match status" value="1"/>
</dbReference>
<comment type="similarity">
    <text evidence="8">Belongs to the snail C2H2-type zinc-finger protein family.</text>
</comment>
<dbReference type="InterPro" id="IPR036236">
    <property type="entry name" value="Znf_C2H2_sf"/>
</dbReference>
<dbReference type="EMBL" id="KV599392">
    <property type="protein sequence ID" value="OPL20841.1"/>
    <property type="molecule type" value="Genomic_DNA"/>
</dbReference>
<comment type="subcellular location">
    <subcellularLocation>
        <location evidence="1">Nucleus</location>
    </subcellularLocation>
</comment>
<evidence type="ECO:0000256" key="9">
    <source>
        <dbReference type="PROSITE-ProRule" id="PRU00042"/>
    </source>
</evidence>
<feature type="domain" description="C2H2-type" evidence="10">
    <location>
        <begin position="359"/>
        <end position="386"/>
    </location>
</feature>
<dbReference type="FunFam" id="3.30.160.60:FF:001114">
    <property type="entry name" value="Zinc finger protein SNAI2"/>
    <property type="match status" value="1"/>
</dbReference>
<evidence type="ECO:0000313" key="11">
    <source>
        <dbReference type="EMBL" id="OPL20841.1"/>
    </source>
</evidence>
<evidence type="ECO:0000256" key="7">
    <source>
        <dbReference type="ARBA" id="ARBA00023242"/>
    </source>
</evidence>
<dbReference type="Gene3D" id="3.30.160.60">
    <property type="entry name" value="Classic Zinc Finger"/>
    <property type="match status" value="4"/>
</dbReference>
<keyword evidence="4 9" id="KW-0863">Zinc-finger</keyword>
<keyword evidence="5" id="KW-0862">Zinc</keyword>
<dbReference type="GO" id="GO:0008270">
    <property type="term" value="F:zinc ion binding"/>
    <property type="evidence" value="ECO:0007669"/>
    <property type="project" value="UniProtKB-KW"/>
</dbReference>
<dbReference type="Proteomes" id="UP000266721">
    <property type="component" value="Unassembled WGS sequence"/>
</dbReference>
<dbReference type="AlphaFoldDB" id="A0A3R5UCM7"/>
<proteinExistence type="inferred from homology"/>
<feature type="domain" description="C2H2-type" evidence="10">
    <location>
        <begin position="305"/>
        <end position="328"/>
    </location>
</feature>
<evidence type="ECO:0000256" key="4">
    <source>
        <dbReference type="ARBA" id="ARBA00022771"/>
    </source>
</evidence>
<dbReference type="SUPFAM" id="SSF57667">
    <property type="entry name" value="beta-beta-alpha zinc fingers"/>
    <property type="match status" value="4"/>
</dbReference>
<evidence type="ECO:0000256" key="3">
    <source>
        <dbReference type="ARBA" id="ARBA00022737"/>
    </source>
</evidence>
<dbReference type="FunFam" id="3.30.160.60:FF:000043">
    <property type="entry name" value="Scratch family zinc finger 2"/>
    <property type="match status" value="1"/>
</dbReference>
<dbReference type="GO" id="GO:0000978">
    <property type="term" value="F:RNA polymerase II cis-regulatory region sequence-specific DNA binding"/>
    <property type="evidence" value="ECO:0007669"/>
    <property type="project" value="TreeGrafter"/>
</dbReference>
<evidence type="ECO:0000256" key="1">
    <source>
        <dbReference type="ARBA" id="ARBA00004123"/>
    </source>
</evidence>
<accession>A0A3R5UCM7</accession>
<name>A0A3R5UCM7_MYTGA</name>
<keyword evidence="7" id="KW-0539">Nucleus</keyword>
<gene>
    <name evidence="11" type="ORF">AM593_00171</name>
</gene>
<dbReference type="Pfam" id="PF00096">
    <property type="entry name" value="zf-C2H2"/>
    <property type="match status" value="5"/>
</dbReference>
<evidence type="ECO:0000256" key="5">
    <source>
        <dbReference type="ARBA" id="ARBA00022833"/>
    </source>
</evidence>
<feature type="non-terminal residue" evidence="11">
    <location>
        <position position="1"/>
    </location>
</feature>
<sequence length="415" mass="47559">MPRSFLVKKRELDVGNPSLPEMNFQSYIKVERETKRQVVDFKDLPSQLEKDADRNRLLMETKVELDVNCNQLSKDDCNTVLQIPINLSRRGNVKTDGAVDDMCQRSSEVIGPVYKESDRGFLRSANESPTNTSKINEMFPWQNAVFPSYHPQYPPFLPLGLRFHGFPPGLPFHSMQENLPFKSFPDPVSSFNPMMNGFIPRTPFMHNGQFPIQSVREKLSKTEHKDIDSSISGKLMDSAFDPVIAKYTSSLESKTIELDLSFKRKNREGEPTRYQCDGCNKSYSTFSGLSKHKQFHCTSQVKKEFSCKYCDKTYVSLGALKMHIRTHTLPCKCKLCGKAFSRPWLLQGHIRTHTGEKPFRCDHCGRAFADRSNLRAHLQTHSDIKKYSCKSCSKTFSRMSLLLKHEDGCCSLMQH</sequence>
<dbReference type="FunFam" id="3.30.160.60:FF:000207">
    <property type="entry name" value="zinc finger protein SNAI2"/>
    <property type="match status" value="1"/>
</dbReference>
<evidence type="ECO:0000256" key="8">
    <source>
        <dbReference type="ARBA" id="ARBA00037948"/>
    </source>
</evidence>
<dbReference type="InterPro" id="IPR013087">
    <property type="entry name" value="Znf_C2H2_type"/>
</dbReference>
<feature type="domain" description="C2H2-type" evidence="10">
    <location>
        <begin position="274"/>
        <end position="301"/>
    </location>
</feature>
<dbReference type="PANTHER" id="PTHR24388:SF54">
    <property type="entry name" value="PROTEIN ESCARGOT"/>
    <property type="match status" value="1"/>
</dbReference>
<protein>
    <submittedName>
        <fullName evidence="11">Zinc snai2 finger protein</fullName>
    </submittedName>
</protein>
<keyword evidence="2" id="KW-0479">Metal-binding</keyword>
<dbReference type="SMART" id="SM00355">
    <property type="entry name" value="ZnF_C2H2"/>
    <property type="match status" value="5"/>
</dbReference>
<evidence type="ECO:0000256" key="6">
    <source>
        <dbReference type="ARBA" id="ARBA00023125"/>
    </source>
</evidence>
<dbReference type="FunFam" id="3.30.160.60:FF:000693">
    <property type="entry name" value="Snail family zinc finger 1a"/>
    <property type="match status" value="1"/>
</dbReference>
<keyword evidence="3" id="KW-0677">Repeat</keyword>
<reference evidence="11 12" key="1">
    <citation type="journal article" date="2016" name="PLoS ONE">
        <title>A First Insight into the Genome of the Filter-Feeder Mussel Mytilus galloprovincialis.</title>
        <authorList>
            <person name="Murgarella M."/>
            <person name="Puiu D."/>
            <person name="Novoa B."/>
            <person name="Figueras A."/>
            <person name="Posada D."/>
            <person name="Canchaya C."/>
        </authorList>
    </citation>
    <scope>NUCLEOTIDE SEQUENCE [LARGE SCALE GENOMIC DNA]</scope>
    <source>
        <tissue evidence="11">Muscle</tissue>
    </source>
</reference>
<feature type="domain" description="C2H2-type" evidence="10">
    <location>
        <begin position="331"/>
        <end position="358"/>
    </location>
</feature>
<organism evidence="11 12">
    <name type="scientific">Mytilus galloprovincialis</name>
    <name type="common">Mediterranean mussel</name>
    <dbReference type="NCBI Taxonomy" id="29158"/>
    <lineage>
        <taxon>Eukaryota</taxon>
        <taxon>Metazoa</taxon>
        <taxon>Spiralia</taxon>
        <taxon>Lophotrochozoa</taxon>
        <taxon>Mollusca</taxon>
        <taxon>Bivalvia</taxon>
        <taxon>Autobranchia</taxon>
        <taxon>Pteriomorphia</taxon>
        <taxon>Mytilida</taxon>
        <taxon>Mytiloidea</taxon>
        <taxon>Mytilidae</taxon>
        <taxon>Mytilinae</taxon>
        <taxon>Mytilus</taxon>
    </lineage>
</organism>
<dbReference type="GO" id="GO:0005634">
    <property type="term" value="C:nucleus"/>
    <property type="evidence" value="ECO:0007669"/>
    <property type="project" value="UniProtKB-SubCell"/>
</dbReference>